<dbReference type="Gramene" id="CDP05941">
    <property type="protein sequence ID" value="CDP05941"/>
    <property type="gene ID" value="GSCOC_T00021265001"/>
</dbReference>
<dbReference type="OrthoDB" id="1917218at2759"/>
<reference evidence="3" key="1">
    <citation type="journal article" date="2014" name="Science">
        <title>The coffee genome provides insight into the convergent evolution of caffeine biosynthesis.</title>
        <authorList>
            <person name="Denoeud F."/>
            <person name="Carretero-Paulet L."/>
            <person name="Dereeper A."/>
            <person name="Droc G."/>
            <person name="Guyot R."/>
            <person name="Pietrella M."/>
            <person name="Zheng C."/>
            <person name="Alberti A."/>
            <person name="Anthony F."/>
            <person name="Aprea G."/>
            <person name="Aury J.M."/>
            <person name="Bento P."/>
            <person name="Bernard M."/>
            <person name="Bocs S."/>
            <person name="Campa C."/>
            <person name="Cenci A."/>
            <person name="Combes M.C."/>
            <person name="Crouzillat D."/>
            <person name="Da Silva C."/>
            <person name="Daddiego L."/>
            <person name="De Bellis F."/>
            <person name="Dussert S."/>
            <person name="Garsmeur O."/>
            <person name="Gayraud T."/>
            <person name="Guignon V."/>
            <person name="Jahn K."/>
            <person name="Jamilloux V."/>
            <person name="Joet T."/>
            <person name="Labadie K."/>
            <person name="Lan T."/>
            <person name="Leclercq J."/>
            <person name="Lepelley M."/>
            <person name="Leroy T."/>
            <person name="Li L.T."/>
            <person name="Librado P."/>
            <person name="Lopez L."/>
            <person name="Munoz A."/>
            <person name="Noel B."/>
            <person name="Pallavicini A."/>
            <person name="Perrotta G."/>
            <person name="Poncet V."/>
            <person name="Pot D."/>
            <person name="Priyono X."/>
            <person name="Rigoreau M."/>
            <person name="Rouard M."/>
            <person name="Rozas J."/>
            <person name="Tranchant-Dubreuil C."/>
            <person name="VanBuren R."/>
            <person name="Zhang Q."/>
            <person name="Andrade A.C."/>
            <person name="Argout X."/>
            <person name="Bertrand B."/>
            <person name="de Kochko A."/>
            <person name="Graziosi G."/>
            <person name="Henry R.J."/>
            <person name="Jayarama X."/>
            <person name="Ming R."/>
            <person name="Nagai C."/>
            <person name="Rounsley S."/>
            <person name="Sankoff D."/>
            <person name="Giuliano G."/>
            <person name="Albert V.A."/>
            <person name="Wincker P."/>
            <person name="Lashermes P."/>
        </authorList>
    </citation>
    <scope>NUCLEOTIDE SEQUENCE [LARGE SCALE GENOMIC DNA]</scope>
    <source>
        <strain evidence="3">cv. DH200-94</strain>
    </source>
</reference>
<dbReference type="InParanoid" id="A0A068UBR7"/>
<dbReference type="EMBL" id="HG739103">
    <property type="protein sequence ID" value="CDP05941.1"/>
    <property type="molecule type" value="Genomic_DNA"/>
</dbReference>
<feature type="compositionally biased region" description="Polar residues" evidence="1">
    <location>
        <begin position="112"/>
        <end position="124"/>
    </location>
</feature>
<name>A0A068UBR7_COFCA</name>
<evidence type="ECO:0000313" key="3">
    <source>
        <dbReference type="Proteomes" id="UP000295252"/>
    </source>
</evidence>
<dbReference type="OMA" id="CSKDSLM"/>
<feature type="compositionally biased region" description="Low complexity" evidence="1">
    <location>
        <begin position="76"/>
        <end position="105"/>
    </location>
</feature>
<dbReference type="AlphaFoldDB" id="A0A068UBR7"/>
<feature type="region of interest" description="Disordered" evidence="1">
    <location>
        <begin position="76"/>
        <end position="124"/>
    </location>
</feature>
<dbReference type="PhylomeDB" id="A0A068UBR7"/>
<protein>
    <submittedName>
        <fullName evidence="2">Uncharacterized protein</fullName>
    </submittedName>
</protein>
<accession>A0A068UBR7</accession>
<sequence length="228" mass="25286">MEIHRRKSSSGDKFSFPIIPVQDQDFEFGCVTPGSPNSTADRLFFNGILLPHAFPCQPTNNVISFSRSTSRTSSVCSKDSLMSSRSNSTNSSRSSSCSSARTSTSEAAGPYTSDSKLFSNNQTKIAGKNPVEKDLYQATRKPVLTPHYGSSQRWQFIAPAPAMMHQVSRARKAKISVRDQVCKSKKQGQDWTIARRTWFGLKFLRAVASACKECHAVKPSSRKCFEKK</sequence>
<gene>
    <name evidence="2" type="ORF">GSCOC_T00021265001</name>
</gene>
<dbReference type="Proteomes" id="UP000295252">
    <property type="component" value="Chromosome VII"/>
</dbReference>
<keyword evidence="3" id="KW-1185">Reference proteome</keyword>
<organism evidence="2 3">
    <name type="scientific">Coffea canephora</name>
    <name type="common">Robusta coffee</name>
    <dbReference type="NCBI Taxonomy" id="49390"/>
    <lineage>
        <taxon>Eukaryota</taxon>
        <taxon>Viridiplantae</taxon>
        <taxon>Streptophyta</taxon>
        <taxon>Embryophyta</taxon>
        <taxon>Tracheophyta</taxon>
        <taxon>Spermatophyta</taxon>
        <taxon>Magnoliopsida</taxon>
        <taxon>eudicotyledons</taxon>
        <taxon>Gunneridae</taxon>
        <taxon>Pentapetalae</taxon>
        <taxon>asterids</taxon>
        <taxon>lamiids</taxon>
        <taxon>Gentianales</taxon>
        <taxon>Rubiaceae</taxon>
        <taxon>Ixoroideae</taxon>
        <taxon>Gardenieae complex</taxon>
        <taxon>Bertiereae - Coffeeae clade</taxon>
        <taxon>Coffeeae</taxon>
        <taxon>Coffea</taxon>
    </lineage>
</organism>
<evidence type="ECO:0000313" key="2">
    <source>
        <dbReference type="EMBL" id="CDP05941.1"/>
    </source>
</evidence>
<evidence type="ECO:0000256" key="1">
    <source>
        <dbReference type="SAM" id="MobiDB-lite"/>
    </source>
</evidence>
<proteinExistence type="predicted"/>